<evidence type="ECO:0000259" key="5">
    <source>
        <dbReference type="PROSITE" id="PS50977"/>
    </source>
</evidence>
<dbReference type="PROSITE" id="PS50977">
    <property type="entry name" value="HTH_TETR_2"/>
    <property type="match status" value="1"/>
</dbReference>
<dbReference type="InterPro" id="IPR023772">
    <property type="entry name" value="DNA-bd_HTH_TetR-type_CS"/>
</dbReference>
<evidence type="ECO:0000256" key="3">
    <source>
        <dbReference type="ARBA" id="ARBA00023163"/>
    </source>
</evidence>
<accession>A0A1G6QWR2</accession>
<organism evidence="6 7">
    <name type="scientific">Glycomyces harbinensis</name>
    <dbReference type="NCBI Taxonomy" id="58114"/>
    <lineage>
        <taxon>Bacteria</taxon>
        <taxon>Bacillati</taxon>
        <taxon>Actinomycetota</taxon>
        <taxon>Actinomycetes</taxon>
        <taxon>Glycomycetales</taxon>
        <taxon>Glycomycetaceae</taxon>
        <taxon>Glycomyces</taxon>
    </lineage>
</organism>
<feature type="DNA-binding region" description="H-T-H motif" evidence="4">
    <location>
        <begin position="29"/>
        <end position="48"/>
    </location>
</feature>
<dbReference type="InterPro" id="IPR001647">
    <property type="entry name" value="HTH_TetR"/>
</dbReference>
<evidence type="ECO:0000313" key="6">
    <source>
        <dbReference type="EMBL" id="SDC96643.1"/>
    </source>
</evidence>
<keyword evidence="1" id="KW-0805">Transcription regulation</keyword>
<evidence type="ECO:0000256" key="4">
    <source>
        <dbReference type="PROSITE-ProRule" id="PRU00335"/>
    </source>
</evidence>
<dbReference type="SUPFAM" id="SSF46689">
    <property type="entry name" value="Homeodomain-like"/>
    <property type="match status" value="1"/>
</dbReference>
<evidence type="ECO:0000256" key="2">
    <source>
        <dbReference type="ARBA" id="ARBA00023125"/>
    </source>
</evidence>
<dbReference type="InterPro" id="IPR050109">
    <property type="entry name" value="HTH-type_TetR-like_transc_reg"/>
</dbReference>
<proteinExistence type="predicted"/>
<evidence type="ECO:0000256" key="1">
    <source>
        <dbReference type="ARBA" id="ARBA00023015"/>
    </source>
</evidence>
<dbReference type="AlphaFoldDB" id="A0A1G6QWR2"/>
<dbReference type="OrthoDB" id="956698at2"/>
<feature type="domain" description="HTH tetR-type" evidence="5">
    <location>
        <begin position="6"/>
        <end position="66"/>
    </location>
</feature>
<dbReference type="Proteomes" id="UP000198949">
    <property type="component" value="Unassembled WGS sequence"/>
</dbReference>
<dbReference type="InterPro" id="IPR041347">
    <property type="entry name" value="MftR_C"/>
</dbReference>
<dbReference type="GO" id="GO:0003700">
    <property type="term" value="F:DNA-binding transcription factor activity"/>
    <property type="evidence" value="ECO:0007669"/>
    <property type="project" value="TreeGrafter"/>
</dbReference>
<dbReference type="Pfam" id="PF17754">
    <property type="entry name" value="TetR_C_14"/>
    <property type="match status" value="1"/>
</dbReference>
<evidence type="ECO:0000313" key="7">
    <source>
        <dbReference type="Proteomes" id="UP000198949"/>
    </source>
</evidence>
<dbReference type="PANTHER" id="PTHR30055:SF238">
    <property type="entry name" value="MYCOFACTOCIN BIOSYNTHESIS TRANSCRIPTIONAL REGULATOR MFTR-RELATED"/>
    <property type="match status" value="1"/>
</dbReference>
<dbReference type="PRINTS" id="PR00455">
    <property type="entry name" value="HTHTETR"/>
</dbReference>
<reference evidence="7" key="1">
    <citation type="submission" date="2016-10" db="EMBL/GenBank/DDBJ databases">
        <authorList>
            <person name="Varghese N."/>
            <person name="Submissions S."/>
        </authorList>
    </citation>
    <scope>NUCLEOTIDE SEQUENCE [LARGE SCALE GENOMIC DNA]</scope>
    <source>
        <strain evidence="7">CGMCC 4.3516</strain>
    </source>
</reference>
<dbReference type="EMBL" id="FNAD01000001">
    <property type="protein sequence ID" value="SDC96643.1"/>
    <property type="molecule type" value="Genomic_DNA"/>
</dbReference>
<keyword evidence="3" id="KW-0804">Transcription</keyword>
<keyword evidence="7" id="KW-1185">Reference proteome</keyword>
<gene>
    <name evidence="6" type="ORF">SAMN05216270_101155</name>
</gene>
<dbReference type="RefSeq" id="WP_091027243.1">
    <property type="nucleotide sequence ID" value="NZ_FNAD01000001.1"/>
</dbReference>
<protein>
    <submittedName>
        <fullName evidence="6">Transcriptional regulator, TetR family</fullName>
    </submittedName>
</protein>
<dbReference type="Gene3D" id="1.10.357.10">
    <property type="entry name" value="Tetracycline Repressor, domain 2"/>
    <property type="match status" value="1"/>
</dbReference>
<dbReference type="PROSITE" id="PS01081">
    <property type="entry name" value="HTH_TETR_1"/>
    <property type="match status" value="1"/>
</dbReference>
<dbReference type="PANTHER" id="PTHR30055">
    <property type="entry name" value="HTH-TYPE TRANSCRIPTIONAL REGULATOR RUTR"/>
    <property type="match status" value="1"/>
</dbReference>
<keyword evidence="2 4" id="KW-0238">DNA-binding</keyword>
<dbReference type="InterPro" id="IPR009057">
    <property type="entry name" value="Homeodomain-like_sf"/>
</dbReference>
<dbReference type="STRING" id="58114.SAMN05216270_101155"/>
<sequence length="192" mass="20925">MSRWEPNARGRLETAALALFTEHGFEQTTVAEIAGRAGLTERTFYRHFADKRDVLFPDTNPLGTFLVEALEGVPAPAAPMDTVAAVLDGVGLFFKDRWEFARRRQAVIAANPELHERELVKFAFLTATLSEGLRRRGVGEPAASLAAEAGVAVFKIAFGQWVAESEQRDLRELMRAAVAELKAVTSAGEAPG</sequence>
<dbReference type="Pfam" id="PF00440">
    <property type="entry name" value="TetR_N"/>
    <property type="match status" value="1"/>
</dbReference>
<name>A0A1G6QWR2_9ACTN</name>
<dbReference type="GO" id="GO:0000976">
    <property type="term" value="F:transcription cis-regulatory region binding"/>
    <property type="evidence" value="ECO:0007669"/>
    <property type="project" value="TreeGrafter"/>
</dbReference>